<organism evidence="1 2">
    <name type="scientific">Dryococelus australis</name>
    <dbReference type="NCBI Taxonomy" id="614101"/>
    <lineage>
        <taxon>Eukaryota</taxon>
        <taxon>Metazoa</taxon>
        <taxon>Ecdysozoa</taxon>
        <taxon>Arthropoda</taxon>
        <taxon>Hexapoda</taxon>
        <taxon>Insecta</taxon>
        <taxon>Pterygota</taxon>
        <taxon>Neoptera</taxon>
        <taxon>Polyneoptera</taxon>
        <taxon>Phasmatodea</taxon>
        <taxon>Verophasmatodea</taxon>
        <taxon>Anareolatae</taxon>
        <taxon>Phasmatidae</taxon>
        <taxon>Eurycanthinae</taxon>
        <taxon>Dryococelus</taxon>
    </lineage>
</organism>
<accession>A0ABQ9I931</accession>
<protein>
    <submittedName>
        <fullName evidence="1">Uncharacterized protein</fullName>
    </submittedName>
</protein>
<evidence type="ECO:0000313" key="1">
    <source>
        <dbReference type="EMBL" id="KAJ8892765.1"/>
    </source>
</evidence>
<name>A0ABQ9I931_9NEOP</name>
<proteinExistence type="predicted"/>
<keyword evidence="2" id="KW-1185">Reference proteome</keyword>
<reference evidence="1 2" key="1">
    <citation type="submission" date="2023-02" db="EMBL/GenBank/DDBJ databases">
        <title>LHISI_Scaffold_Assembly.</title>
        <authorList>
            <person name="Stuart O.P."/>
            <person name="Cleave R."/>
            <person name="Magrath M.J.L."/>
            <person name="Mikheyev A.S."/>
        </authorList>
    </citation>
    <scope>NUCLEOTIDE SEQUENCE [LARGE SCALE GENOMIC DNA]</scope>
    <source>
        <strain evidence="1">Daus_M_001</strain>
        <tissue evidence="1">Leg muscle</tissue>
    </source>
</reference>
<evidence type="ECO:0000313" key="2">
    <source>
        <dbReference type="Proteomes" id="UP001159363"/>
    </source>
</evidence>
<sequence length="143" mass="16500">MFKWSSQSPCVNVRTRKHTIITHLPGIIGTAKQLETRCSHLSAWELLFTKEVQQRLSDENHYDYGDIDIVEFKSFLGIFMFSSVFKPNRENLQVLFATDGTGQDIFSCTISLKRIYVILLFIHFDNLSDGQERKKTDPTPPIT</sequence>
<gene>
    <name evidence="1" type="ORF">PR048_005346</name>
</gene>
<dbReference type="Proteomes" id="UP001159363">
    <property type="component" value="Chromosome 2"/>
</dbReference>
<comment type="caution">
    <text evidence="1">The sequence shown here is derived from an EMBL/GenBank/DDBJ whole genome shotgun (WGS) entry which is preliminary data.</text>
</comment>
<dbReference type="EMBL" id="JARBHB010000002">
    <property type="protein sequence ID" value="KAJ8892765.1"/>
    <property type="molecule type" value="Genomic_DNA"/>
</dbReference>